<organism evidence="1 2">
    <name type="scientific">Taenia crassiceps</name>
    <dbReference type="NCBI Taxonomy" id="6207"/>
    <lineage>
        <taxon>Eukaryota</taxon>
        <taxon>Metazoa</taxon>
        <taxon>Spiralia</taxon>
        <taxon>Lophotrochozoa</taxon>
        <taxon>Platyhelminthes</taxon>
        <taxon>Cestoda</taxon>
        <taxon>Eucestoda</taxon>
        <taxon>Cyclophyllidea</taxon>
        <taxon>Taeniidae</taxon>
        <taxon>Taenia</taxon>
    </lineage>
</organism>
<keyword evidence="2" id="KW-1185">Reference proteome</keyword>
<dbReference type="EMBL" id="JAKROA010000003">
    <property type="protein sequence ID" value="KAL5108786.1"/>
    <property type="molecule type" value="Genomic_DNA"/>
</dbReference>
<evidence type="ECO:0000313" key="1">
    <source>
        <dbReference type="EMBL" id="KAL5108786.1"/>
    </source>
</evidence>
<proteinExistence type="predicted"/>
<name>A0ABR4QGM6_9CEST</name>
<accession>A0ABR4QGM6</accession>
<reference evidence="1 2" key="1">
    <citation type="journal article" date="2022" name="Front. Cell. Infect. Microbiol.">
        <title>The Genomes of Two Strains of Taenia crassiceps the Animal Model for the Study of Human Cysticercosis.</title>
        <authorList>
            <person name="Bobes R.J."/>
            <person name="Estrada K."/>
            <person name="Rios-Valencia D.G."/>
            <person name="Calderon-Gallegos A."/>
            <person name="de la Torre P."/>
            <person name="Carrero J.C."/>
            <person name="Sanchez-Flores A."/>
            <person name="Laclette J.P."/>
        </authorList>
    </citation>
    <scope>NUCLEOTIDE SEQUENCE [LARGE SCALE GENOMIC DNA]</scope>
    <source>
        <strain evidence="1">WFUcys</strain>
    </source>
</reference>
<sequence>MMQWIQYQVDYVIPIGGFYRRIKVSPLYLTYQIGENRHARPGQSIAVAQSSSLPTFLRTYLHTYSNLVTELSASRPPTHRTVNFAILVFPVRGGRRSSKTAVCLTKRKIKVAGLPLVCLALKVSV</sequence>
<gene>
    <name evidence="1" type="ORF">TcWFU_003884</name>
</gene>
<comment type="caution">
    <text evidence="1">The sequence shown here is derived from an EMBL/GenBank/DDBJ whole genome shotgun (WGS) entry which is preliminary data.</text>
</comment>
<evidence type="ECO:0000313" key="2">
    <source>
        <dbReference type="Proteomes" id="UP001651158"/>
    </source>
</evidence>
<protein>
    <submittedName>
        <fullName evidence="1">Uncharacterized protein</fullName>
    </submittedName>
</protein>
<dbReference type="Proteomes" id="UP001651158">
    <property type="component" value="Unassembled WGS sequence"/>
</dbReference>